<evidence type="ECO:0000256" key="5">
    <source>
        <dbReference type="ARBA" id="ARBA00023295"/>
    </source>
</evidence>
<dbReference type="AlphaFoldDB" id="D2KFK7"/>
<comment type="similarity">
    <text evidence="7">Belongs to the glycosyl hydrolase 5 (cellulase A) family.</text>
</comment>
<name>D2KFK7_9FIRM</name>
<accession>D2KFK7</accession>
<keyword evidence="3" id="KW-0136">Cellulose degradation</keyword>
<evidence type="ECO:0000256" key="7">
    <source>
        <dbReference type="RuleBase" id="RU361153"/>
    </source>
</evidence>
<reference evidence="10" key="1">
    <citation type="journal article" date="2010" name="Appl. Environ. Microbiol.">
        <title>Cellulosilyticum ruminicola, a newly described rumen bacterium that possesses redundant fibrolytic-protein-encoding genes and degrades lignocellulose with multiple carbohydrate- borne fibrolytic enzymes.</title>
        <authorList>
            <person name="Cai S."/>
            <person name="Li J."/>
            <person name="Hu F.Z."/>
            <person name="Zhang K."/>
            <person name="Luo Y."/>
            <person name="Janto B."/>
            <person name="Boissy R."/>
            <person name="Ehrlich G."/>
            <person name="Dong X."/>
        </authorList>
    </citation>
    <scope>NUCLEOTIDE SEQUENCE</scope>
    <source>
        <strain evidence="10">CGMCC 1.5065</strain>
    </source>
</reference>
<keyword evidence="1 8" id="KW-0732">Signal</keyword>
<dbReference type="InterPro" id="IPR001547">
    <property type="entry name" value="Glyco_hydro_5"/>
</dbReference>
<keyword evidence="4" id="KW-0119">Carbohydrate metabolism</keyword>
<keyword evidence="2 7" id="KW-0378">Hydrolase</keyword>
<dbReference type="GO" id="GO:0008422">
    <property type="term" value="F:beta-glucosidase activity"/>
    <property type="evidence" value="ECO:0007669"/>
    <property type="project" value="TreeGrafter"/>
</dbReference>
<feature type="domain" description="Glycoside hydrolase family 5" evidence="9">
    <location>
        <begin position="85"/>
        <end position="385"/>
    </location>
</feature>
<dbReference type="InterPro" id="IPR018087">
    <property type="entry name" value="Glyco_hydro_5_CS"/>
</dbReference>
<dbReference type="GO" id="GO:0030245">
    <property type="term" value="P:cellulose catabolic process"/>
    <property type="evidence" value="ECO:0007669"/>
    <property type="project" value="UniProtKB-KW"/>
</dbReference>
<keyword evidence="6" id="KW-0624">Polysaccharide degradation</keyword>
<dbReference type="CAZy" id="GH5">
    <property type="family name" value="Glycoside Hydrolase Family 5"/>
</dbReference>
<dbReference type="EMBL" id="GU211285">
    <property type="protein sequence ID" value="ACZ98609.1"/>
    <property type="molecule type" value="Genomic_DNA"/>
</dbReference>
<dbReference type="PROSITE" id="PS00659">
    <property type="entry name" value="GLYCOSYL_HYDROL_F5"/>
    <property type="match status" value="1"/>
</dbReference>
<feature type="non-terminal residue" evidence="10">
    <location>
        <position position="416"/>
    </location>
</feature>
<evidence type="ECO:0000256" key="1">
    <source>
        <dbReference type="ARBA" id="ARBA00022729"/>
    </source>
</evidence>
<dbReference type="PANTHER" id="PTHR31297:SF17">
    <property type="entry name" value="ENDOGLUCANASE"/>
    <property type="match status" value="1"/>
</dbReference>
<keyword evidence="5 7" id="KW-0326">Glycosidase</keyword>
<dbReference type="SUPFAM" id="SSF51445">
    <property type="entry name" value="(Trans)glycosidases"/>
    <property type="match status" value="1"/>
</dbReference>
<dbReference type="GO" id="GO:0005576">
    <property type="term" value="C:extracellular region"/>
    <property type="evidence" value="ECO:0007669"/>
    <property type="project" value="TreeGrafter"/>
</dbReference>
<protein>
    <submittedName>
        <fullName evidence="10">Endoglucanase</fullName>
    </submittedName>
</protein>
<sequence length="416" mass="47522">MKKMTINMIVISMLLSVLSGCGKEVASSVTENIKNEAILTSDKNIVIPDVAMQQFDIPDNEALEFVHTLKIGWNLGNTFDANTDGNSTSDEMNYETLWCKTKTTKEMIDTIKEAGFNTVRIPVSWHNHLEDEEFIISKAWMDRVQEVVDYVMKNDMYAIINIHHDIDKSYYYPTSECLENSTKYMNNIWTQISERFKDYDEHLIFEGINEPRLKGESNEWNFDPNIPSCEDAAKCINTLNQVFVDVVRKSGGKNVDRYLMVPAYIAGAEPSLYDIFKLPEDTQENKIILSIHAYTPYAFALQPTNESGSTANWSVDNTADQQGVTTFMDGLYYKYVSKGKPVVIGEFGARDKEDNLQSRVDFATYYIAAARTRGISCIWWDNNNFEGSGENFGLLDRKTNIWPYKEIVDGLMKYAD</sequence>
<feature type="signal peptide" evidence="8">
    <location>
        <begin position="1"/>
        <end position="19"/>
    </location>
</feature>
<evidence type="ECO:0000256" key="4">
    <source>
        <dbReference type="ARBA" id="ARBA00023277"/>
    </source>
</evidence>
<evidence type="ECO:0000313" key="10">
    <source>
        <dbReference type="EMBL" id="ACZ98609.1"/>
    </source>
</evidence>
<evidence type="ECO:0000256" key="8">
    <source>
        <dbReference type="SAM" id="SignalP"/>
    </source>
</evidence>
<proteinExistence type="inferred from homology"/>
<dbReference type="InterPro" id="IPR017853">
    <property type="entry name" value="GH"/>
</dbReference>
<dbReference type="Pfam" id="PF00150">
    <property type="entry name" value="Cellulase"/>
    <property type="match status" value="1"/>
</dbReference>
<dbReference type="InterPro" id="IPR050386">
    <property type="entry name" value="Glycosyl_hydrolase_5"/>
</dbReference>
<dbReference type="GO" id="GO:0009986">
    <property type="term" value="C:cell surface"/>
    <property type="evidence" value="ECO:0007669"/>
    <property type="project" value="TreeGrafter"/>
</dbReference>
<dbReference type="PANTHER" id="PTHR31297">
    <property type="entry name" value="GLUCAN ENDO-1,6-BETA-GLUCOSIDASE B"/>
    <property type="match status" value="1"/>
</dbReference>
<dbReference type="PROSITE" id="PS51257">
    <property type="entry name" value="PROKAR_LIPOPROTEIN"/>
    <property type="match status" value="1"/>
</dbReference>
<evidence type="ECO:0000256" key="6">
    <source>
        <dbReference type="ARBA" id="ARBA00023326"/>
    </source>
</evidence>
<dbReference type="Gene3D" id="3.20.20.80">
    <property type="entry name" value="Glycosidases"/>
    <property type="match status" value="1"/>
</dbReference>
<feature type="chain" id="PRO_5038651106" evidence="8">
    <location>
        <begin position="20"/>
        <end position="416"/>
    </location>
</feature>
<organism evidence="10">
    <name type="scientific">Cellulosilyticum ruminicola</name>
    <dbReference type="NCBI Taxonomy" id="425254"/>
    <lineage>
        <taxon>Bacteria</taxon>
        <taxon>Bacillati</taxon>
        <taxon>Bacillota</taxon>
        <taxon>Clostridia</taxon>
        <taxon>Lachnospirales</taxon>
        <taxon>Cellulosilyticaceae</taxon>
        <taxon>Cellulosilyticum</taxon>
    </lineage>
</organism>
<evidence type="ECO:0000256" key="3">
    <source>
        <dbReference type="ARBA" id="ARBA00023001"/>
    </source>
</evidence>
<evidence type="ECO:0000259" key="9">
    <source>
        <dbReference type="Pfam" id="PF00150"/>
    </source>
</evidence>
<evidence type="ECO:0000256" key="2">
    <source>
        <dbReference type="ARBA" id="ARBA00022801"/>
    </source>
</evidence>